<keyword evidence="1" id="KW-0812">Transmembrane</keyword>
<dbReference type="EMBL" id="VSRR010093403">
    <property type="protein sequence ID" value="MPC93036.1"/>
    <property type="molecule type" value="Genomic_DNA"/>
</dbReference>
<protein>
    <submittedName>
        <fullName evidence="2">Uncharacterized protein</fullName>
    </submittedName>
</protein>
<keyword evidence="1" id="KW-0472">Membrane</keyword>
<evidence type="ECO:0000256" key="1">
    <source>
        <dbReference type="SAM" id="Phobius"/>
    </source>
</evidence>
<reference evidence="2 3" key="1">
    <citation type="submission" date="2019-05" db="EMBL/GenBank/DDBJ databases">
        <title>Another draft genome of Portunus trituberculatus and its Hox gene families provides insights of decapod evolution.</title>
        <authorList>
            <person name="Jeong J.-H."/>
            <person name="Song I."/>
            <person name="Kim S."/>
            <person name="Choi T."/>
            <person name="Kim D."/>
            <person name="Ryu S."/>
            <person name="Kim W."/>
        </authorList>
    </citation>
    <scope>NUCLEOTIDE SEQUENCE [LARGE SCALE GENOMIC DNA]</scope>
    <source>
        <tissue evidence="2">Muscle</tissue>
    </source>
</reference>
<dbReference type="Proteomes" id="UP000324222">
    <property type="component" value="Unassembled WGS sequence"/>
</dbReference>
<sequence>MGRLPLLALVAAAAAAVVVVVVVMVVVAAAGLNPLMPAHHASHTLHSSLTSSFHFFVFLISLLTTHSMGIIIPSPGSCAARTPRLGQVNSRIGDAGLAPTPAAASRPANDIPVTGVMTVISEPEVRGVGRRWAASSRGDHSSPDADQEGRCFLQLTPHRPQSRPGIRHITGAEARAITENPSKIYKKCILTLFSFEIFPWSGPRQPYVHFLWLCGRKPTTSRRVGVRLGICLRSCTHRHSLPN</sequence>
<keyword evidence="3" id="KW-1185">Reference proteome</keyword>
<proteinExistence type="predicted"/>
<keyword evidence="1" id="KW-1133">Transmembrane helix</keyword>
<dbReference type="AlphaFoldDB" id="A0A5B7JFX0"/>
<feature type="transmembrane region" description="Helical" evidence="1">
    <location>
        <begin position="53"/>
        <end position="72"/>
    </location>
</feature>
<evidence type="ECO:0000313" key="3">
    <source>
        <dbReference type="Proteomes" id="UP000324222"/>
    </source>
</evidence>
<accession>A0A5B7JFX0</accession>
<comment type="caution">
    <text evidence="2">The sequence shown here is derived from an EMBL/GenBank/DDBJ whole genome shotgun (WGS) entry which is preliminary data.</text>
</comment>
<organism evidence="2 3">
    <name type="scientific">Portunus trituberculatus</name>
    <name type="common">Swimming crab</name>
    <name type="synonym">Neptunus trituberculatus</name>
    <dbReference type="NCBI Taxonomy" id="210409"/>
    <lineage>
        <taxon>Eukaryota</taxon>
        <taxon>Metazoa</taxon>
        <taxon>Ecdysozoa</taxon>
        <taxon>Arthropoda</taxon>
        <taxon>Crustacea</taxon>
        <taxon>Multicrustacea</taxon>
        <taxon>Malacostraca</taxon>
        <taxon>Eumalacostraca</taxon>
        <taxon>Eucarida</taxon>
        <taxon>Decapoda</taxon>
        <taxon>Pleocyemata</taxon>
        <taxon>Brachyura</taxon>
        <taxon>Eubrachyura</taxon>
        <taxon>Portunoidea</taxon>
        <taxon>Portunidae</taxon>
        <taxon>Portuninae</taxon>
        <taxon>Portunus</taxon>
    </lineage>
</organism>
<gene>
    <name evidence="2" type="ORF">E2C01_088151</name>
</gene>
<name>A0A5B7JFX0_PORTR</name>
<evidence type="ECO:0000313" key="2">
    <source>
        <dbReference type="EMBL" id="MPC93036.1"/>
    </source>
</evidence>
<feature type="transmembrane region" description="Helical" evidence="1">
    <location>
        <begin position="6"/>
        <end position="32"/>
    </location>
</feature>